<accession>D5SN43</accession>
<feature type="chain" id="PRO_5003076140" evidence="6">
    <location>
        <begin position="34"/>
        <end position="483"/>
    </location>
</feature>
<evidence type="ECO:0000256" key="3">
    <source>
        <dbReference type="ARBA" id="ARBA00023002"/>
    </source>
</evidence>
<feature type="signal peptide" evidence="6">
    <location>
        <begin position="1"/>
        <end position="33"/>
    </location>
</feature>
<dbReference type="PANTHER" id="PTHR43498">
    <property type="entry name" value="FERREDOXIN:COB-COM HETERODISULFIDE REDUCTASE SUBUNIT A"/>
    <property type="match status" value="1"/>
</dbReference>
<keyword evidence="8" id="KW-1185">Reference proteome</keyword>
<dbReference type="STRING" id="521674.Plim_0117"/>
<dbReference type="KEGG" id="plm:Plim_0117"/>
<dbReference type="GO" id="GO:0046872">
    <property type="term" value="F:metal ion binding"/>
    <property type="evidence" value="ECO:0007669"/>
    <property type="project" value="UniProtKB-KW"/>
</dbReference>
<keyword evidence="2" id="KW-0479">Metal-binding</keyword>
<keyword evidence="5" id="KW-0411">Iron-sulfur</keyword>
<protein>
    <submittedName>
        <fullName evidence="7">HI0933 family protein</fullName>
    </submittedName>
</protein>
<keyword evidence="3" id="KW-0560">Oxidoreductase</keyword>
<evidence type="ECO:0000256" key="5">
    <source>
        <dbReference type="ARBA" id="ARBA00023014"/>
    </source>
</evidence>
<dbReference type="InterPro" id="IPR039650">
    <property type="entry name" value="HdrA-like"/>
</dbReference>
<dbReference type="SUPFAM" id="SSF51905">
    <property type="entry name" value="FAD/NAD(P)-binding domain"/>
    <property type="match status" value="1"/>
</dbReference>
<dbReference type="AlphaFoldDB" id="D5SN43"/>
<dbReference type="GO" id="GO:0016491">
    <property type="term" value="F:oxidoreductase activity"/>
    <property type="evidence" value="ECO:0007669"/>
    <property type="project" value="UniProtKB-KW"/>
</dbReference>
<keyword evidence="6" id="KW-0732">Signal</keyword>
<proteinExistence type="predicted"/>
<dbReference type="GO" id="GO:0051539">
    <property type="term" value="F:4 iron, 4 sulfur cluster binding"/>
    <property type="evidence" value="ECO:0007669"/>
    <property type="project" value="UniProtKB-KW"/>
</dbReference>
<name>D5SN43_PLAL2</name>
<dbReference type="InterPro" id="IPR006311">
    <property type="entry name" value="TAT_signal"/>
</dbReference>
<dbReference type="PANTHER" id="PTHR43498:SF1">
    <property type="entry name" value="COB--COM HETERODISULFIDE REDUCTASE IRON-SULFUR SUBUNIT A"/>
    <property type="match status" value="1"/>
</dbReference>
<dbReference type="HOGENOM" id="CLU_045820_0_0_0"/>
<dbReference type="eggNOG" id="COG2072">
    <property type="taxonomic scope" value="Bacteria"/>
</dbReference>
<dbReference type="EMBL" id="CP001744">
    <property type="protein sequence ID" value="ADG65970.1"/>
    <property type="molecule type" value="Genomic_DNA"/>
</dbReference>
<dbReference type="RefSeq" id="WP_013108401.1">
    <property type="nucleotide sequence ID" value="NC_014148.1"/>
</dbReference>
<evidence type="ECO:0000313" key="7">
    <source>
        <dbReference type="EMBL" id="ADG65970.1"/>
    </source>
</evidence>
<dbReference type="Proteomes" id="UP000002220">
    <property type="component" value="Chromosome"/>
</dbReference>
<keyword evidence="4" id="KW-0408">Iron</keyword>
<evidence type="ECO:0000256" key="1">
    <source>
        <dbReference type="ARBA" id="ARBA00022485"/>
    </source>
</evidence>
<evidence type="ECO:0000313" key="8">
    <source>
        <dbReference type="Proteomes" id="UP000002220"/>
    </source>
</evidence>
<keyword evidence="1" id="KW-0004">4Fe-4S</keyword>
<dbReference type="Pfam" id="PF12831">
    <property type="entry name" value="FAD_oxidored"/>
    <property type="match status" value="1"/>
</dbReference>
<dbReference type="PROSITE" id="PS51318">
    <property type="entry name" value="TAT"/>
    <property type="match status" value="1"/>
</dbReference>
<organism evidence="7 8">
    <name type="scientific">Planctopirus limnophila (strain ATCC 43296 / DSM 3776 / IFAM 1008 / Mu 290)</name>
    <name type="common">Planctomyces limnophilus</name>
    <dbReference type="NCBI Taxonomy" id="521674"/>
    <lineage>
        <taxon>Bacteria</taxon>
        <taxon>Pseudomonadati</taxon>
        <taxon>Planctomycetota</taxon>
        <taxon>Planctomycetia</taxon>
        <taxon>Planctomycetales</taxon>
        <taxon>Planctomycetaceae</taxon>
        <taxon>Planctopirus</taxon>
    </lineage>
</organism>
<dbReference type="OrthoDB" id="9777740at2"/>
<evidence type="ECO:0000256" key="2">
    <source>
        <dbReference type="ARBA" id="ARBA00022723"/>
    </source>
</evidence>
<evidence type="ECO:0000256" key="4">
    <source>
        <dbReference type="ARBA" id="ARBA00023004"/>
    </source>
</evidence>
<reference evidence="7 8" key="1">
    <citation type="journal article" date="2010" name="Stand. Genomic Sci.">
        <title>Complete genome sequence of Planctomyces limnophilus type strain (Mu 290).</title>
        <authorList>
            <person name="Labutti K."/>
            <person name="Sikorski J."/>
            <person name="Schneider S."/>
            <person name="Nolan M."/>
            <person name="Lucas S."/>
            <person name="Glavina Del Rio T."/>
            <person name="Tice H."/>
            <person name="Cheng J.F."/>
            <person name="Goodwin L."/>
            <person name="Pitluck S."/>
            <person name="Liolios K."/>
            <person name="Ivanova N."/>
            <person name="Mavromatis K."/>
            <person name="Mikhailova N."/>
            <person name="Pati A."/>
            <person name="Chen A."/>
            <person name="Palaniappan K."/>
            <person name="Land M."/>
            <person name="Hauser L."/>
            <person name="Chang Y.J."/>
            <person name="Jeffries C.D."/>
            <person name="Tindall B.J."/>
            <person name="Rohde M."/>
            <person name="Goker M."/>
            <person name="Woyke T."/>
            <person name="Bristow J."/>
            <person name="Eisen J.A."/>
            <person name="Markowitz V."/>
            <person name="Hugenholtz P."/>
            <person name="Kyrpides N.C."/>
            <person name="Klenk H.P."/>
            <person name="Lapidus A."/>
        </authorList>
    </citation>
    <scope>NUCLEOTIDE SEQUENCE [LARGE SCALE GENOMIC DNA]</scope>
    <source>
        <strain evidence="8">ATCC 43296 / DSM 3776 / IFAM 1008 / 290</strain>
    </source>
</reference>
<evidence type="ECO:0000256" key="6">
    <source>
        <dbReference type="SAM" id="SignalP"/>
    </source>
</evidence>
<dbReference type="InterPro" id="IPR036188">
    <property type="entry name" value="FAD/NAD-bd_sf"/>
</dbReference>
<sequence precursor="true">MSHHIPTRRSFLTAAVTTTSAGWLLATAQSATAQSATAQSVVANPGEFVEPARTLPVQRDADVIVCGAGPAGVTAAITAARLGARVRLFEAHGSLGGVWTSSLLGYLLDFDKPGFNVELVRHLRQRGAIRGEGMNGLTYHPEEMKLILEELCTRAGVNLQLHTRVTAAYREGIRLSTIITESKSGREAWQAPIFIDSTGDGDLGAQAGCEFEIGRDQACPCQPMTMYALLVVRNLAEIAPYLHGVGNDGQHVGPKAFQELLKSAGVQPSYGKASLFPISGQLVLLMANHEYGINATNAAQVTTATLHARAELHQIVKALAKLGGPWQGTEIVATPEQIGIRDGRRIRGRYIMTADDLIRGATQDDAVVRAKFPVDIHALSLEENRKSAYSNAGVKAKPYDIPIRALIARDVDGLLMAGRCISGDFISHASYRVTGNAVAMGEAAGTVAALAAETKQLPQDIPFPTTQAAIQKSRTIGEATVLE</sequence>
<gene>
    <name evidence="7" type="ordered locus">Plim_0117</name>
</gene>
<dbReference type="Gene3D" id="3.50.50.60">
    <property type="entry name" value="FAD/NAD(P)-binding domain"/>
    <property type="match status" value="1"/>
</dbReference>